<dbReference type="PROSITE" id="PS50995">
    <property type="entry name" value="HTH_MARR_2"/>
    <property type="match status" value="1"/>
</dbReference>
<dbReference type="InterPro" id="IPR036390">
    <property type="entry name" value="WH_DNA-bd_sf"/>
</dbReference>
<dbReference type="PANTHER" id="PTHR33164">
    <property type="entry name" value="TRANSCRIPTIONAL REGULATOR, MARR FAMILY"/>
    <property type="match status" value="1"/>
</dbReference>
<evidence type="ECO:0000313" key="3">
    <source>
        <dbReference type="Proteomes" id="UP000282832"/>
    </source>
</evidence>
<protein>
    <submittedName>
        <fullName evidence="2">MarR family transcriptional regulator</fullName>
    </submittedName>
</protein>
<dbReference type="InterPro" id="IPR039422">
    <property type="entry name" value="MarR/SlyA-like"/>
</dbReference>
<evidence type="ECO:0000259" key="1">
    <source>
        <dbReference type="PROSITE" id="PS50995"/>
    </source>
</evidence>
<gene>
    <name evidence="2" type="ORF">EOJ36_02400</name>
</gene>
<name>A0A437PX71_9BACT</name>
<dbReference type="Proteomes" id="UP000282832">
    <property type="component" value="Unassembled WGS sequence"/>
</dbReference>
<dbReference type="Gene3D" id="1.10.10.10">
    <property type="entry name" value="Winged helix-like DNA-binding domain superfamily/Winged helix DNA-binding domain"/>
    <property type="match status" value="1"/>
</dbReference>
<sequence length="159" mass="18290">MKKADSKHILARLLVRSYRFIKHLNAEYLKSKGYEHIKIGHVMVMMNLKDEPIAVSEVVKCLEMSKQAVSVLIKELISKNFVETTKHPNDSRAILIGKTIEGDKFLEILKESRKKLDEEVGDILGEERLENLKDLLVDLVDNFEKRWGKLNDSISSTKL</sequence>
<dbReference type="EMBL" id="SACY01000001">
    <property type="protein sequence ID" value="RVU26867.1"/>
    <property type="molecule type" value="Genomic_DNA"/>
</dbReference>
<dbReference type="Pfam" id="PF12802">
    <property type="entry name" value="MarR_2"/>
    <property type="match status" value="1"/>
</dbReference>
<proteinExistence type="predicted"/>
<organism evidence="2 3">
    <name type="scientific">Sandaracinomonas limnophila</name>
    <dbReference type="NCBI Taxonomy" id="1862386"/>
    <lineage>
        <taxon>Bacteria</taxon>
        <taxon>Pseudomonadati</taxon>
        <taxon>Bacteroidota</taxon>
        <taxon>Cytophagia</taxon>
        <taxon>Cytophagales</taxon>
        <taxon>Flectobacillaceae</taxon>
        <taxon>Sandaracinomonas</taxon>
    </lineage>
</organism>
<dbReference type="OrthoDB" id="948423at2"/>
<keyword evidence="3" id="KW-1185">Reference proteome</keyword>
<feature type="domain" description="HTH marR-type" evidence="1">
    <location>
        <begin position="7"/>
        <end position="141"/>
    </location>
</feature>
<evidence type="ECO:0000313" key="2">
    <source>
        <dbReference type="EMBL" id="RVU26867.1"/>
    </source>
</evidence>
<dbReference type="PANTHER" id="PTHR33164:SF101">
    <property type="entry name" value="TRANSCRIPTIONAL REPRESSOR MPRA"/>
    <property type="match status" value="1"/>
</dbReference>
<dbReference type="InterPro" id="IPR000835">
    <property type="entry name" value="HTH_MarR-typ"/>
</dbReference>
<dbReference type="GO" id="GO:0006950">
    <property type="term" value="P:response to stress"/>
    <property type="evidence" value="ECO:0007669"/>
    <property type="project" value="TreeGrafter"/>
</dbReference>
<dbReference type="SMART" id="SM00347">
    <property type="entry name" value="HTH_MARR"/>
    <property type="match status" value="1"/>
</dbReference>
<reference evidence="2 3" key="1">
    <citation type="submission" date="2019-01" db="EMBL/GenBank/DDBJ databases">
        <authorList>
            <person name="Chen W.-M."/>
        </authorList>
    </citation>
    <scope>NUCLEOTIDE SEQUENCE [LARGE SCALE GENOMIC DNA]</scope>
    <source>
        <strain evidence="2 3">FSY-15</strain>
    </source>
</reference>
<dbReference type="InterPro" id="IPR036388">
    <property type="entry name" value="WH-like_DNA-bd_sf"/>
</dbReference>
<dbReference type="AlphaFoldDB" id="A0A437PX71"/>
<accession>A0A437PX71</accession>
<dbReference type="SUPFAM" id="SSF46785">
    <property type="entry name" value="Winged helix' DNA-binding domain"/>
    <property type="match status" value="1"/>
</dbReference>
<dbReference type="GO" id="GO:0003700">
    <property type="term" value="F:DNA-binding transcription factor activity"/>
    <property type="evidence" value="ECO:0007669"/>
    <property type="project" value="InterPro"/>
</dbReference>
<comment type="caution">
    <text evidence="2">The sequence shown here is derived from an EMBL/GenBank/DDBJ whole genome shotgun (WGS) entry which is preliminary data.</text>
</comment>
<dbReference type="RefSeq" id="WP_127802418.1">
    <property type="nucleotide sequence ID" value="NZ_SACY01000001.1"/>
</dbReference>